<dbReference type="PROSITE" id="PS50164">
    <property type="entry name" value="GIY_YIG"/>
    <property type="match status" value="1"/>
</dbReference>
<dbReference type="RefSeq" id="WP_244773428.1">
    <property type="nucleotide sequence ID" value="NZ_CP091519.2"/>
</dbReference>
<dbReference type="PANTHER" id="PTHR34477">
    <property type="entry name" value="UPF0213 PROTEIN YHBQ"/>
    <property type="match status" value="1"/>
</dbReference>
<dbReference type="Gene3D" id="3.40.1440.10">
    <property type="entry name" value="GIY-YIG endonuclease"/>
    <property type="match status" value="1"/>
</dbReference>
<dbReference type="Pfam" id="PF01541">
    <property type="entry name" value="GIY-YIG"/>
    <property type="match status" value="1"/>
</dbReference>
<dbReference type="InterPro" id="IPR050190">
    <property type="entry name" value="UPF0213_domain"/>
</dbReference>
<dbReference type="AlphaFoldDB" id="A0A376BKT8"/>
<accession>A0A376BKT8</accession>
<evidence type="ECO:0000256" key="1">
    <source>
        <dbReference type="ARBA" id="ARBA00007435"/>
    </source>
</evidence>
<reference evidence="3 4" key="1">
    <citation type="submission" date="2018-06" db="EMBL/GenBank/DDBJ databases">
        <authorList>
            <consortium name="Pathogen Informatics"/>
            <person name="Doyle S."/>
        </authorList>
    </citation>
    <scope>NUCLEOTIDE SEQUENCE [LARGE SCALE GENOMIC DNA]</scope>
    <source>
        <strain evidence="3 4">NCTC10283</strain>
    </source>
</reference>
<evidence type="ECO:0000259" key="2">
    <source>
        <dbReference type="PROSITE" id="PS50164"/>
    </source>
</evidence>
<dbReference type="CDD" id="cd10456">
    <property type="entry name" value="GIY-YIG_UPF0213"/>
    <property type="match status" value="1"/>
</dbReference>
<keyword evidence="4" id="KW-1185">Reference proteome</keyword>
<proteinExistence type="inferred from homology"/>
<gene>
    <name evidence="3" type="ORF">NCTC10283_00460</name>
</gene>
<dbReference type="EMBL" id="UFSO01000002">
    <property type="protein sequence ID" value="SSY70372.1"/>
    <property type="molecule type" value="Genomic_DNA"/>
</dbReference>
<name>A0A376BKT8_9NEIS</name>
<sequence length="81" mass="9150">MGKLWCVYLVRCADGSLYCGVALDAAARFAAHQSGKGARYTRMRGAVDFRVIACCLTRSQACRMEYAVKKVLKNQKEQLWR</sequence>
<comment type="similarity">
    <text evidence="1">Belongs to the UPF0213 family.</text>
</comment>
<protein>
    <submittedName>
        <fullName evidence="3">GIY-YIG nuclease superfamily protein</fullName>
    </submittedName>
</protein>
<evidence type="ECO:0000313" key="4">
    <source>
        <dbReference type="Proteomes" id="UP000254209"/>
    </source>
</evidence>
<organism evidence="3 4">
    <name type="scientific">Alysiella crassa</name>
    <dbReference type="NCBI Taxonomy" id="153491"/>
    <lineage>
        <taxon>Bacteria</taxon>
        <taxon>Pseudomonadati</taxon>
        <taxon>Pseudomonadota</taxon>
        <taxon>Betaproteobacteria</taxon>
        <taxon>Neisseriales</taxon>
        <taxon>Neisseriaceae</taxon>
        <taxon>Alysiella</taxon>
    </lineage>
</organism>
<dbReference type="Proteomes" id="UP000254209">
    <property type="component" value="Unassembled WGS sequence"/>
</dbReference>
<dbReference type="InterPro" id="IPR035901">
    <property type="entry name" value="GIY-YIG_endonuc_sf"/>
</dbReference>
<dbReference type="InterPro" id="IPR000305">
    <property type="entry name" value="GIY-YIG_endonuc"/>
</dbReference>
<feature type="domain" description="GIY-YIG" evidence="2">
    <location>
        <begin position="3"/>
        <end position="78"/>
    </location>
</feature>
<dbReference type="PANTHER" id="PTHR34477:SF1">
    <property type="entry name" value="UPF0213 PROTEIN YHBQ"/>
    <property type="match status" value="1"/>
</dbReference>
<dbReference type="SUPFAM" id="SSF82771">
    <property type="entry name" value="GIY-YIG endonuclease"/>
    <property type="match status" value="1"/>
</dbReference>
<evidence type="ECO:0000313" key="3">
    <source>
        <dbReference type="EMBL" id="SSY70372.1"/>
    </source>
</evidence>